<feature type="domain" description="DUF6892" evidence="1">
    <location>
        <begin position="415"/>
        <end position="561"/>
    </location>
</feature>
<protein>
    <recommendedName>
        <fullName evidence="1">DUF6892 domain-containing protein</fullName>
    </recommendedName>
</protein>
<gene>
    <name evidence="2" type="ORF">PhaeoP97_03874</name>
</gene>
<organism evidence="2 3">
    <name type="scientific">Phaeobacter porticola</name>
    <dbReference type="NCBI Taxonomy" id="1844006"/>
    <lineage>
        <taxon>Bacteria</taxon>
        <taxon>Pseudomonadati</taxon>
        <taxon>Pseudomonadota</taxon>
        <taxon>Alphaproteobacteria</taxon>
        <taxon>Rhodobacterales</taxon>
        <taxon>Roseobacteraceae</taxon>
        <taxon>Phaeobacter</taxon>
    </lineage>
</organism>
<dbReference type="Proteomes" id="UP000183859">
    <property type="component" value="Plasmid pP97_b"/>
</dbReference>
<keyword evidence="3" id="KW-1185">Reference proteome</keyword>
<reference evidence="3" key="1">
    <citation type="submission" date="2016-07" db="EMBL/GenBank/DDBJ databases">
        <title>Phaeobacter portensis sp. nov., a tropodithietic acid producing bacterium isolated from a German harbor.</title>
        <authorList>
            <person name="Freese H.M."/>
            <person name="Bunk B."/>
            <person name="Breider S."/>
            <person name="Brinkhoff T."/>
        </authorList>
    </citation>
    <scope>NUCLEOTIDE SEQUENCE [LARGE SCALE GENOMIC DNA]</scope>
    <source>
        <strain evidence="3">P97</strain>
        <plasmid evidence="3">pp97_b</plasmid>
    </source>
</reference>
<keyword evidence="2" id="KW-0614">Plasmid</keyword>
<proteinExistence type="predicted"/>
<dbReference type="AlphaFoldDB" id="A0A1L3IAX4"/>
<sequence>MIGETDKDNIVVLLTSKHLVDSDFNSATVQLIHADWAKCIGRDVSDYEGMFQDHLVNLRAVLGSEPAPKPRGLFNRLFGSSNVDGNSTDVSVYRFAICFASGKYLTGHGARQATQQQLNLIHAEHLKLIRALLDVPDRVMTNTPLPGAKGTLGEVAEAALLSYFHHTDFGPQGRRLSAEAAHLVPKLLRRFAYLDSNLIVSILGDHPSLVDEAGSLIQDIFRDPGHDPERGPYGWIGQNMTGFYAWREDPFQKYGPKIMAHVLADAAVWPRENLSNLARVFAFDPLDLTIGTAEEEAQKALDGIAREEARIAEGFDGPDNSISPQQAEQFSRERLKAAKARLKQIETGFDSVRAEQFTAAAKHLAKANGARKTVEIIERALPVDLAAPLKEALAKADAIKTQPVAFPMPKASDNRFKDIGLKLMVIDELMYVQKRLLPLFDIRQFAEEWTKREFSIEDDGYDVIPEAMTYFKNLAIPGELLSHVEVLTQKSGLDGGGGGVIEQMVPFWDPGGGDGPVPVTNKAAVDLDLLPNLTCIVGLEHEVNEPKPRKLLQELEKRGINTIPESLAIWGKD</sequence>
<evidence type="ECO:0000259" key="1">
    <source>
        <dbReference type="Pfam" id="PF21832"/>
    </source>
</evidence>
<geneLocation type="plasmid" evidence="3">
    <name>pp97_b</name>
</geneLocation>
<dbReference type="Pfam" id="PF21832">
    <property type="entry name" value="DUF6892"/>
    <property type="match status" value="1"/>
</dbReference>
<accession>A0A1L3IAX4</accession>
<evidence type="ECO:0000313" key="3">
    <source>
        <dbReference type="Proteomes" id="UP000183859"/>
    </source>
</evidence>
<name>A0A1L3IAX4_9RHOB</name>
<dbReference type="EMBL" id="CP016366">
    <property type="protein sequence ID" value="APG49224.1"/>
    <property type="molecule type" value="Genomic_DNA"/>
</dbReference>
<dbReference type="KEGG" id="php:PhaeoP97_03874"/>
<evidence type="ECO:0000313" key="2">
    <source>
        <dbReference type="EMBL" id="APG49224.1"/>
    </source>
</evidence>
<dbReference type="InterPro" id="IPR054187">
    <property type="entry name" value="DUF6892"/>
</dbReference>